<dbReference type="RefSeq" id="WP_106322902.1">
    <property type="nucleotide sequence ID" value="NZ_BOMO01000094.1"/>
</dbReference>
<dbReference type="EMBL" id="PVMZ01000011">
    <property type="protein sequence ID" value="PRX18962.1"/>
    <property type="molecule type" value="Genomic_DNA"/>
</dbReference>
<sequence length="151" mass="16511">MRIIVDGGLLNTGDVLMLQPTTEIPADMRAAIEAWVADEPARGRATWTGAADRPLRWEGDGGTWRPTTLVRHIVKQATGQNRGGRGPAWWVTETGVDLTALAYGRTGRRDWEDLHQLIAAIEEGEWTNYGELAQVIGVSAISVGQHIAKRS</sequence>
<gene>
    <name evidence="1" type="ORF">CLV67_111110</name>
</gene>
<protein>
    <submittedName>
        <fullName evidence="1">Uncharacterized protein</fullName>
    </submittedName>
</protein>
<accession>A0A2T0K7H1</accession>
<dbReference type="OrthoDB" id="9798761at2"/>
<keyword evidence="2" id="KW-1185">Reference proteome</keyword>
<dbReference type="Proteomes" id="UP000239415">
    <property type="component" value="Unassembled WGS sequence"/>
</dbReference>
<reference evidence="1 2" key="1">
    <citation type="submission" date="2018-03" db="EMBL/GenBank/DDBJ databases">
        <title>Genomic Encyclopedia of Archaeal and Bacterial Type Strains, Phase II (KMG-II): from individual species to whole genera.</title>
        <authorList>
            <person name="Goeker M."/>
        </authorList>
    </citation>
    <scope>NUCLEOTIDE SEQUENCE [LARGE SCALE GENOMIC DNA]</scope>
    <source>
        <strain evidence="1 2">DSM 43146</strain>
    </source>
</reference>
<organism evidence="1 2">
    <name type="scientific">Actinoplanes italicus</name>
    <dbReference type="NCBI Taxonomy" id="113567"/>
    <lineage>
        <taxon>Bacteria</taxon>
        <taxon>Bacillati</taxon>
        <taxon>Actinomycetota</taxon>
        <taxon>Actinomycetes</taxon>
        <taxon>Micromonosporales</taxon>
        <taxon>Micromonosporaceae</taxon>
        <taxon>Actinoplanes</taxon>
    </lineage>
</organism>
<dbReference type="AlphaFoldDB" id="A0A2T0K7H1"/>
<name>A0A2T0K7H1_9ACTN</name>
<evidence type="ECO:0000313" key="2">
    <source>
        <dbReference type="Proteomes" id="UP000239415"/>
    </source>
</evidence>
<proteinExistence type="predicted"/>
<comment type="caution">
    <text evidence="1">The sequence shown here is derived from an EMBL/GenBank/DDBJ whole genome shotgun (WGS) entry which is preliminary data.</text>
</comment>
<evidence type="ECO:0000313" key="1">
    <source>
        <dbReference type="EMBL" id="PRX18962.1"/>
    </source>
</evidence>